<dbReference type="STRING" id="623744.A0A553RE25"/>
<evidence type="ECO:0000256" key="1">
    <source>
        <dbReference type="SAM" id="MobiDB-lite"/>
    </source>
</evidence>
<dbReference type="AlphaFoldDB" id="A0A553RE25"/>
<evidence type="ECO:0000313" key="3">
    <source>
        <dbReference type="Proteomes" id="UP000316079"/>
    </source>
</evidence>
<accession>A0A553RE25</accession>
<reference evidence="2 3" key="1">
    <citation type="journal article" date="2019" name="Sci. Data">
        <title>Hybrid genome assembly and annotation of Danionella translucida.</title>
        <authorList>
            <person name="Kadobianskyi M."/>
            <person name="Schulze L."/>
            <person name="Schuelke M."/>
            <person name="Judkewitz B."/>
        </authorList>
    </citation>
    <scope>NUCLEOTIDE SEQUENCE [LARGE SCALE GENOMIC DNA]</scope>
    <source>
        <strain evidence="2 3">Bolton</strain>
    </source>
</reference>
<feature type="non-terminal residue" evidence="2">
    <location>
        <position position="69"/>
    </location>
</feature>
<organism evidence="2 3">
    <name type="scientific">Danionella cerebrum</name>
    <dbReference type="NCBI Taxonomy" id="2873325"/>
    <lineage>
        <taxon>Eukaryota</taxon>
        <taxon>Metazoa</taxon>
        <taxon>Chordata</taxon>
        <taxon>Craniata</taxon>
        <taxon>Vertebrata</taxon>
        <taxon>Euteleostomi</taxon>
        <taxon>Actinopterygii</taxon>
        <taxon>Neopterygii</taxon>
        <taxon>Teleostei</taxon>
        <taxon>Ostariophysi</taxon>
        <taxon>Cypriniformes</taxon>
        <taxon>Danionidae</taxon>
        <taxon>Danioninae</taxon>
        <taxon>Danionella</taxon>
    </lineage>
</organism>
<dbReference type="Proteomes" id="UP000316079">
    <property type="component" value="Unassembled WGS sequence"/>
</dbReference>
<dbReference type="EMBL" id="SRMA01024453">
    <property type="protein sequence ID" value="TRZ00397.1"/>
    <property type="molecule type" value="Genomic_DNA"/>
</dbReference>
<feature type="region of interest" description="Disordered" evidence="1">
    <location>
        <begin position="49"/>
        <end position="69"/>
    </location>
</feature>
<keyword evidence="3" id="KW-1185">Reference proteome</keyword>
<proteinExistence type="predicted"/>
<evidence type="ECO:0000313" key="2">
    <source>
        <dbReference type="EMBL" id="TRZ00397.1"/>
    </source>
</evidence>
<comment type="caution">
    <text evidence="2">The sequence shown here is derived from an EMBL/GenBank/DDBJ whole genome shotgun (WGS) entry which is preliminary data.</text>
</comment>
<name>A0A553RE25_9TELE</name>
<protein>
    <submittedName>
        <fullName evidence="2">Uncharacterized protein</fullName>
    </submittedName>
</protein>
<gene>
    <name evidence="2" type="ORF">DNTS_001181</name>
</gene>
<sequence>MHLNMSENNYPLEDRDRDRLPPILHHQNLDRGPKFQFPSYGSFISSLNTKRESGSHSFSSPLLLPALKQ</sequence>